<dbReference type="Gramene" id="Psat06G0259800-T1">
    <property type="protein sequence ID" value="KAI5396443.1"/>
    <property type="gene ID" value="KIW84_062598"/>
</dbReference>
<dbReference type="Gene3D" id="2.130.10.10">
    <property type="entry name" value="YVTN repeat-like/Quinoprotein amine dehydrogenase"/>
    <property type="match status" value="1"/>
</dbReference>
<organism evidence="3 4">
    <name type="scientific">Pisum sativum</name>
    <name type="common">Garden pea</name>
    <name type="synonym">Lathyrus oleraceus</name>
    <dbReference type="NCBI Taxonomy" id="3888"/>
    <lineage>
        <taxon>Eukaryota</taxon>
        <taxon>Viridiplantae</taxon>
        <taxon>Streptophyta</taxon>
        <taxon>Embryophyta</taxon>
        <taxon>Tracheophyta</taxon>
        <taxon>Spermatophyta</taxon>
        <taxon>Magnoliopsida</taxon>
        <taxon>eudicotyledons</taxon>
        <taxon>Gunneridae</taxon>
        <taxon>Pentapetalae</taxon>
        <taxon>rosids</taxon>
        <taxon>fabids</taxon>
        <taxon>Fabales</taxon>
        <taxon>Fabaceae</taxon>
        <taxon>Papilionoideae</taxon>
        <taxon>50 kb inversion clade</taxon>
        <taxon>NPAAA clade</taxon>
        <taxon>Hologalegina</taxon>
        <taxon>IRL clade</taxon>
        <taxon>Fabeae</taxon>
        <taxon>Lathyrus</taxon>
    </lineage>
</organism>
<evidence type="ECO:0008006" key="5">
    <source>
        <dbReference type="Google" id="ProtNLM"/>
    </source>
</evidence>
<evidence type="ECO:0000256" key="2">
    <source>
        <dbReference type="ARBA" id="ARBA00022737"/>
    </source>
</evidence>
<keyword evidence="4" id="KW-1185">Reference proteome</keyword>
<dbReference type="GO" id="GO:0019888">
    <property type="term" value="F:protein phosphatase regulator activity"/>
    <property type="evidence" value="ECO:0007669"/>
    <property type="project" value="InterPro"/>
</dbReference>
<dbReference type="PANTHER" id="PTHR11871">
    <property type="entry name" value="PROTEIN PHOSPHATASE PP2A REGULATORY SUBUNIT B"/>
    <property type="match status" value="1"/>
</dbReference>
<dbReference type="InterPro" id="IPR000009">
    <property type="entry name" value="PP2A_PR55"/>
</dbReference>
<reference evidence="3 4" key="1">
    <citation type="journal article" date="2022" name="Nat. Genet.">
        <title>Improved pea reference genome and pan-genome highlight genomic features and evolutionary characteristics.</title>
        <authorList>
            <person name="Yang T."/>
            <person name="Liu R."/>
            <person name="Luo Y."/>
            <person name="Hu S."/>
            <person name="Wang D."/>
            <person name="Wang C."/>
            <person name="Pandey M.K."/>
            <person name="Ge S."/>
            <person name="Xu Q."/>
            <person name="Li N."/>
            <person name="Li G."/>
            <person name="Huang Y."/>
            <person name="Saxena R.K."/>
            <person name="Ji Y."/>
            <person name="Li M."/>
            <person name="Yan X."/>
            <person name="He Y."/>
            <person name="Liu Y."/>
            <person name="Wang X."/>
            <person name="Xiang C."/>
            <person name="Varshney R.K."/>
            <person name="Ding H."/>
            <person name="Gao S."/>
            <person name="Zong X."/>
        </authorList>
    </citation>
    <scope>NUCLEOTIDE SEQUENCE [LARGE SCALE GENOMIC DNA]</scope>
    <source>
        <strain evidence="3 4">cv. Zhongwan 6</strain>
    </source>
</reference>
<keyword evidence="1" id="KW-0853">WD repeat</keyword>
<dbReference type="Proteomes" id="UP001058974">
    <property type="component" value="Chromosome 6"/>
</dbReference>
<accession>A0A9D5A6L8</accession>
<dbReference type="InterPro" id="IPR015943">
    <property type="entry name" value="WD40/YVTN_repeat-like_dom_sf"/>
</dbReference>
<comment type="caution">
    <text evidence="3">The sequence shown here is derived from an EMBL/GenBank/DDBJ whole genome shotgun (WGS) entry which is preliminary data.</text>
</comment>
<dbReference type="AlphaFoldDB" id="A0A9D5A6L8"/>
<protein>
    <recommendedName>
        <fullName evidence="5">Actin-fragmin kinase catalytic domain-containing protein</fullName>
    </recommendedName>
</protein>
<sequence>MNMKKLAIGMRMVLVDVSKFCFDASLDVVGHKKYVSTDASDGSSREKTFWAVLRKIVDCDATQKQNLWSTFEMPLDIIIDNTFESRESAEKTSEAFGRVLMLDLVIRNEDKLPYRELRCDGETFISADDLRINLWNLEISNQSFNIVNVKPANMGDLTEVITSAEFHPTHCNTLAYSSSKGSIRLVDLRQSALCDSHAKLFEEQEAPGSRSFFTEIIASYLGYKICKGENSLKQLQPFPIKATWAKPCEASLTEQSTSSLNLLENWVEALGETTNQPT</sequence>
<evidence type="ECO:0000256" key="1">
    <source>
        <dbReference type="ARBA" id="ARBA00022574"/>
    </source>
</evidence>
<proteinExistence type="predicted"/>
<dbReference type="GO" id="GO:0000159">
    <property type="term" value="C:protein phosphatase type 2A complex"/>
    <property type="evidence" value="ECO:0007669"/>
    <property type="project" value="InterPro"/>
</dbReference>
<dbReference type="InterPro" id="IPR011009">
    <property type="entry name" value="Kinase-like_dom_sf"/>
</dbReference>
<dbReference type="EMBL" id="JAMSHJ010000006">
    <property type="protein sequence ID" value="KAI5396443.1"/>
    <property type="molecule type" value="Genomic_DNA"/>
</dbReference>
<evidence type="ECO:0000313" key="4">
    <source>
        <dbReference type="Proteomes" id="UP001058974"/>
    </source>
</evidence>
<name>A0A9D5A6L8_PEA</name>
<dbReference type="SUPFAM" id="SSF56112">
    <property type="entry name" value="Protein kinase-like (PK-like)"/>
    <property type="match status" value="1"/>
</dbReference>
<keyword evidence="2" id="KW-0677">Repeat</keyword>
<gene>
    <name evidence="3" type="ORF">KIW84_062598</name>
</gene>
<evidence type="ECO:0000313" key="3">
    <source>
        <dbReference type="EMBL" id="KAI5396443.1"/>
    </source>
</evidence>